<dbReference type="EnsemblBacteria" id="BAC88997">
    <property type="protein sequence ID" value="BAC88997"/>
    <property type="gene ID" value="BAC88997"/>
</dbReference>
<evidence type="ECO:0000313" key="2">
    <source>
        <dbReference type="EMBL" id="BAC88997.1"/>
    </source>
</evidence>
<reference evidence="2 3" key="2">
    <citation type="journal article" date="2003" name="DNA Res.">
        <title>Complete genome structure of Gloeobacter violaceus PCC 7421, a cyanobacterium that lacks thylakoids (supplement).</title>
        <authorList>
            <person name="Nakamura Y."/>
            <person name="Kaneko T."/>
            <person name="Sato S."/>
            <person name="Mimuro M."/>
            <person name="Miyashita H."/>
            <person name="Tsuchiya T."/>
            <person name="Sasamoto S."/>
            <person name="Watanabe A."/>
            <person name="Kawashima K."/>
            <person name="Kishida Y."/>
            <person name="Kiyokawa C."/>
            <person name="Kohara M."/>
            <person name="Matsumoto M."/>
            <person name="Matsuno A."/>
            <person name="Nakazaki N."/>
            <person name="Shimpo S."/>
            <person name="Takeuchi C."/>
            <person name="Yamada M."/>
            <person name="Tabata S."/>
        </authorList>
    </citation>
    <scope>NUCLEOTIDE SEQUENCE [LARGE SCALE GENOMIC DNA]</scope>
    <source>
        <strain evidence="3">ATCC 29082 / PCC 7421</strain>
    </source>
</reference>
<feature type="region of interest" description="Disordered" evidence="1">
    <location>
        <begin position="31"/>
        <end position="57"/>
    </location>
</feature>
<dbReference type="Proteomes" id="UP000000557">
    <property type="component" value="Chromosome"/>
</dbReference>
<name>Q7NLR5_GLOVI</name>
<dbReference type="HOGENOM" id="CLU_1218368_0_0_3"/>
<evidence type="ECO:0000313" key="3">
    <source>
        <dbReference type="Proteomes" id="UP000000557"/>
    </source>
</evidence>
<proteinExistence type="predicted"/>
<protein>
    <submittedName>
        <fullName evidence="2">Gll1056 protein</fullName>
    </submittedName>
</protein>
<dbReference type="EMBL" id="BA000045">
    <property type="protein sequence ID" value="BAC88997.1"/>
    <property type="molecule type" value="Genomic_DNA"/>
</dbReference>
<dbReference type="InParanoid" id="Q7NLR5"/>
<dbReference type="KEGG" id="gvi:gll1056"/>
<dbReference type="PATRIC" id="fig|251221.4.peg.1082"/>
<dbReference type="STRING" id="251221.gene:10758535"/>
<dbReference type="AlphaFoldDB" id="Q7NLR5"/>
<evidence type="ECO:0000256" key="1">
    <source>
        <dbReference type="SAM" id="MobiDB-lite"/>
    </source>
</evidence>
<accession>Q7NLR5</accession>
<reference evidence="2 3" key="1">
    <citation type="journal article" date="2003" name="DNA Res.">
        <title>Complete genome structure of Gloeobacter violaceus PCC 7421, a cyanobacterium that lacks thylakoids.</title>
        <authorList>
            <person name="Nakamura Y."/>
            <person name="Kaneko T."/>
            <person name="Sato S."/>
            <person name="Mimuro M."/>
            <person name="Miyashita H."/>
            <person name="Tsuchiya T."/>
            <person name="Sasamoto S."/>
            <person name="Watanabe A."/>
            <person name="Kawashima K."/>
            <person name="Kishida Y."/>
            <person name="Kiyokawa C."/>
            <person name="Kohara M."/>
            <person name="Matsumoto M."/>
            <person name="Matsuno A."/>
            <person name="Nakazaki N."/>
            <person name="Shimpo S."/>
            <person name="Takeuchi C."/>
            <person name="Yamada M."/>
            <person name="Tabata S."/>
        </authorList>
    </citation>
    <scope>NUCLEOTIDE SEQUENCE [LARGE SCALE GENOMIC DNA]</scope>
    <source>
        <strain evidence="3">ATCC 29082 / PCC 7421</strain>
    </source>
</reference>
<sequence>MELDLPRRSLETPMMNPDRFEKALPTLIKNSGWVRSPGRHRPAGAPPQTRPSRRTPSPWLWAAPASLAAAGLAVVLTGRLPGLLLAPAPHTEEFSEPQSLTDVPEPVRFPLWLERGARGQVVYRAPAETLVANTAVRLPVEGRVGAVSFPAGTALVGSLVPVDAAHAVLKFESLILNGRTYRIQATSAPLASKMQTRQGSTAVAVVELRPAQVLPVRFDEAVQLESL</sequence>
<organism evidence="2 3">
    <name type="scientific">Gloeobacter violaceus (strain ATCC 29082 / PCC 7421)</name>
    <dbReference type="NCBI Taxonomy" id="251221"/>
    <lineage>
        <taxon>Bacteria</taxon>
        <taxon>Bacillati</taxon>
        <taxon>Cyanobacteriota</taxon>
        <taxon>Cyanophyceae</taxon>
        <taxon>Gloeobacterales</taxon>
        <taxon>Gloeobacteraceae</taxon>
        <taxon>Gloeobacter</taxon>
    </lineage>
</organism>
<keyword evidence="3" id="KW-1185">Reference proteome</keyword>
<gene>
    <name evidence="2" type="ordered locus">gll1056</name>
</gene>